<feature type="coiled-coil region" evidence="1">
    <location>
        <begin position="61"/>
        <end position="88"/>
    </location>
</feature>
<dbReference type="CTD" id="9738"/>
<dbReference type="GO" id="GO:0005814">
    <property type="term" value="C:centriole"/>
    <property type="evidence" value="ECO:0007669"/>
    <property type="project" value="InterPro"/>
</dbReference>
<dbReference type="Ensembl" id="ENSDCDT00010040906.1">
    <property type="protein sequence ID" value="ENSDCDP00010033013.1"/>
    <property type="gene ID" value="ENSDCDG00010021052.1"/>
</dbReference>
<dbReference type="GO" id="GO:0032053">
    <property type="term" value="P:ciliary basal body organization"/>
    <property type="evidence" value="ECO:0007669"/>
    <property type="project" value="TreeGrafter"/>
</dbReference>
<keyword evidence="4" id="KW-1185">Reference proteome</keyword>
<feature type="region of interest" description="Disordered" evidence="2">
    <location>
        <begin position="302"/>
        <end position="350"/>
    </location>
</feature>
<feature type="compositionally biased region" description="Polar residues" evidence="2">
    <location>
        <begin position="183"/>
        <end position="194"/>
    </location>
</feature>
<dbReference type="GO" id="GO:1903723">
    <property type="term" value="P:negative regulation of centriole elongation"/>
    <property type="evidence" value="ECO:0007669"/>
    <property type="project" value="TreeGrafter"/>
</dbReference>
<reference evidence="3" key="2">
    <citation type="submission" date="2025-08" db="UniProtKB">
        <authorList>
            <consortium name="Ensembl"/>
        </authorList>
    </citation>
    <scope>IDENTIFICATION</scope>
</reference>
<feature type="region of interest" description="Disordered" evidence="2">
    <location>
        <begin position="231"/>
        <end position="273"/>
    </location>
</feature>
<dbReference type="GO" id="GO:0032465">
    <property type="term" value="P:regulation of cytokinesis"/>
    <property type="evidence" value="ECO:0007669"/>
    <property type="project" value="InterPro"/>
</dbReference>
<evidence type="ECO:0008006" key="5">
    <source>
        <dbReference type="Google" id="ProtNLM"/>
    </source>
</evidence>
<sequence length="666" mass="75135">MESYEDFCLRNLSRLQSERSRSCCFSPRCLVAPSIICFHGRAVLSPLLDPDQHREMCVYRRRAVQREAEKEEQRRTNLLIQVQNILDEAQSRNEAPEESDPPVALVCSPPMLEQVMEVPQAPVGAGRPLKATGGRDVESDDGTVTLQSLLHRSRQYVEQQQVVWGSKVSSAAMESRRDEERQSSPVGETSATRESLSVGSCELLCHPEPTLILRPHRSRPRPVSAGNIVFPFPAHGNGRGGAERLSPDQAPDAGTSRRGSALGESPDGLDGFRRRCHTLDSQINVPGAPVDRSQERVPRFMAGVPQRPAPRRSPPTLRHLQPAPETPDPLTSPGEGRVHRSLEENSPEEAQWRVQALAELQWRLEEEHTQQLSLLLAEQEREQQRLRQELEDKDRRLREQGVCAEGGAERYPALSPAERSPAHSPYSLGFRSPLSSRVATPTATPTAYLWGSSKPRNRLSLVLTVEQQRAMCHLTAIARGFLTRRLLKTDKVKNLRQTVQDTQEFIRSFQTEVPQKRGSLSTQDLSLQERVRAQLRAALYDIHEIFFELSLEERFALLQQARDLRTERKLREMEKAKSRKERVCLSAATQKSLDRKKQRVGDSPGQTRKVQQKLKTPSSTNRILQPSQGQNAPAPGPLLRQGSWYRKTPEERAKRSENLKKQLSLG</sequence>
<dbReference type="Proteomes" id="UP000694580">
    <property type="component" value="Chromosome 7"/>
</dbReference>
<evidence type="ECO:0000313" key="3">
    <source>
        <dbReference type="Ensembl" id="ENSDCDP00010033013.1"/>
    </source>
</evidence>
<proteinExistence type="predicted"/>
<protein>
    <recommendedName>
        <fullName evidence="5">Centriolar coiled-coil protein of 110 kDa-like</fullName>
    </recommendedName>
</protein>
<dbReference type="Pfam" id="PF16025">
    <property type="entry name" value="CaM_bind"/>
    <property type="match status" value="1"/>
</dbReference>
<gene>
    <name evidence="3" type="primary">LOC114794115</name>
</gene>
<feature type="compositionally biased region" description="Basic and acidic residues" evidence="2">
    <location>
        <begin position="647"/>
        <end position="660"/>
    </location>
</feature>
<evidence type="ECO:0000313" key="4">
    <source>
        <dbReference type="Proteomes" id="UP000694580"/>
    </source>
</evidence>
<name>A0AAY4CIT0_9TELE</name>
<dbReference type="InterPro" id="IPR033207">
    <property type="entry name" value="CCP110"/>
</dbReference>
<organism evidence="3 4">
    <name type="scientific">Denticeps clupeoides</name>
    <name type="common">denticle herring</name>
    <dbReference type="NCBI Taxonomy" id="299321"/>
    <lineage>
        <taxon>Eukaryota</taxon>
        <taxon>Metazoa</taxon>
        <taxon>Chordata</taxon>
        <taxon>Craniata</taxon>
        <taxon>Vertebrata</taxon>
        <taxon>Euteleostomi</taxon>
        <taxon>Actinopterygii</taxon>
        <taxon>Neopterygii</taxon>
        <taxon>Teleostei</taxon>
        <taxon>Clupei</taxon>
        <taxon>Clupeiformes</taxon>
        <taxon>Denticipitoidei</taxon>
        <taxon>Denticipitidae</taxon>
        <taxon>Denticeps</taxon>
    </lineage>
</organism>
<evidence type="ECO:0000256" key="1">
    <source>
        <dbReference type="SAM" id="Coils"/>
    </source>
</evidence>
<feature type="region of interest" description="Disordered" evidence="2">
    <location>
        <begin position="573"/>
        <end position="666"/>
    </location>
</feature>
<feature type="compositionally biased region" description="Polar residues" evidence="2">
    <location>
        <begin position="604"/>
        <end position="631"/>
    </location>
</feature>
<accession>A0AAY4CIT0</accession>
<keyword evidence="1" id="KW-0175">Coiled coil</keyword>
<evidence type="ECO:0000256" key="2">
    <source>
        <dbReference type="SAM" id="MobiDB-lite"/>
    </source>
</evidence>
<reference evidence="3 4" key="1">
    <citation type="submission" date="2020-06" db="EMBL/GenBank/DDBJ databases">
        <authorList>
            <consortium name="Wellcome Sanger Institute Data Sharing"/>
        </authorList>
    </citation>
    <scope>NUCLEOTIDE SEQUENCE [LARGE SCALE GENOMIC DNA]</scope>
</reference>
<dbReference type="PANTHER" id="PTHR13594">
    <property type="entry name" value="CENTRIOLAR COILED-COIL PROTEIN OF 110 KDA"/>
    <property type="match status" value="1"/>
</dbReference>
<dbReference type="GeneTree" id="ENSGT00390000004090"/>
<dbReference type="AlphaFoldDB" id="A0AAY4CIT0"/>
<dbReference type="GO" id="GO:0007099">
    <property type="term" value="P:centriole replication"/>
    <property type="evidence" value="ECO:0007669"/>
    <property type="project" value="InterPro"/>
</dbReference>
<reference evidence="3" key="3">
    <citation type="submission" date="2025-09" db="UniProtKB">
        <authorList>
            <consortium name="Ensembl"/>
        </authorList>
    </citation>
    <scope>IDENTIFICATION</scope>
</reference>
<feature type="coiled-coil region" evidence="1">
    <location>
        <begin position="369"/>
        <end position="400"/>
    </location>
</feature>
<dbReference type="PANTHER" id="PTHR13594:SF3">
    <property type="entry name" value="CENTRIOLAR COILED-COIL PROTEIN OF 110 KDA-LIKE ISOFORM X3"/>
    <property type="match status" value="1"/>
</dbReference>
<feature type="region of interest" description="Disordered" evidence="2">
    <location>
        <begin position="168"/>
        <end position="194"/>
    </location>
</feature>